<dbReference type="PANTHER" id="PTHR30071">
    <property type="entry name" value="HEME EXPORTER PROTEIN C"/>
    <property type="match status" value="1"/>
</dbReference>
<dbReference type="InterPro" id="IPR002541">
    <property type="entry name" value="Cyt_c_assembly"/>
</dbReference>
<evidence type="ECO:0000256" key="3">
    <source>
        <dbReference type="ARBA" id="ARBA00022989"/>
    </source>
</evidence>
<keyword evidence="8" id="KW-1185">Reference proteome</keyword>
<dbReference type="EMBL" id="FNFY01000018">
    <property type="protein sequence ID" value="SDL02896.1"/>
    <property type="molecule type" value="Genomic_DNA"/>
</dbReference>
<protein>
    <submittedName>
        <fullName evidence="7">HemX family protein</fullName>
    </submittedName>
</protein>
<dbReference type="AlphaFoldDB" id="A0A1G9GQE6"/>
<dbReference type="STRING" id="576118.SAMN05216216_11858"/>
<keyword evidence="3 5" id="KW-1133">Transmembrane helix</keyword>
<evidence type="ECO:0000256" key="5">
    <source>
        <dbReference type="SAM" id="Phobius"/>
    </source>
</evidence>
<dbReference type="GO" id="GO:0020037">
    <property type="term" value="F:heme binding"/>
    <property type="evidence" value="ECO:0007669"/>
    <property type="project" value="InterPro"/>
</dbReference>
<dbReference type="RefSeq" id="WP_092987067.1">
    <property type="nucleotide sequence ID" value="NZ_FNFY01000018.1"/>
</dbReference>
<proteinExistence type="predicted"/>
<evidence type="ECO:0000256" key="4">
    <source>
        <dbReference type="ARBA" id="ARBA00023136"/>
    </source>
</evidence>
<accession>A0A1G9GQE6</accession>
<feature type="transmembrane region" description="Helical" evidence="5">
    <location>
        <begin position="70"/>
        <end position="87"/>
    </location>
</feature>
<dbReference type="GO" id="GO:0005886">
    <property type="term" value="C:plasma membrane"/>
    <property type="evidence" value="ECO:0007669"/>
    <property type="project" value="TreeGrafter"/>
</dbReference>
<dbReference type="Pfam" id="PF01578">
    <property type="entry name" value="Cytochrom_C_asm"/>
    <property type="match status" value="1"/>
</dbReference>
<evidence type="ECO:0000259" key="6">
    <source>
        <dbReference type="Pfam" id="PF01578"/>
    </source>
</evidence>
<keyword evidence="2 5" id="KW-0812">Transmembrane</keyword>
<evidence type="ECO:0000313" key="8">
    <source>
        <dbReference type="Proteomes" id="UP000199008"/>
    </source>
</evidence>
<sequence>MDILFRINEFIMLLYFSGLSVLAYDLAFRNRQARKVSFYVIILATALHLLIYLNAVFSLSRIPMLTTYEGMFTLSLVLSIVGIMYYYKNDSEQVLLGFIFLSFIFFSMFTFQPEPLSQQVEVSVIMNELLVIHVGLALLAYVLFFVSALHALIYVIQYTNLKKKRFNRTFFSLFSIETARKVMMRSVGIGLMTMTISILLGFHWGLQIIGPGIIVDVKVLGTSFIVVLYIMLLFYLKKMRNIYVFAILNMVLFIICMTNYLFVSQFSNFHIWT</sequence>
<feature type="transmembrane region" description="Helical" evidence="5">
    <location>
        <begin position="242"/>
        <end position="263"/>
    </location>
</feature>
<feature type="transmembrane region" description="Helical" evidence="5">
    <location>
        <begin position="212"/>
        <end position="235"/>
    </location>
</feature>
<name>A0A1G9GQE6_9BACL</name>
<gene>
    <name evidence="7" type="ORF">SAMN05216216_11858</name>
</gene>
<feature type="transmembrane region" description="Helical" evidence="5">
    <location>
        <begin position="187"/>
        <end position="206"/>
    </location>
</feature>
<evidence type="ECO:0000256" key="2">
    <source>
        <dbReference type="ARBA" id="ARBA00022692"/>
    </source>
</evidence>
<dbReference type="OrthoDB" id="2417400at2"/>
<comment type="subcellular location">
    <subcellularLocation>
        <location evidence="1">Membrane</location>
        <topology evidence="1">Multi-pass membrane protein</topology>
    </subcellularLocation>
</comment>
<keyword evidence="4 5" id="KW-0472">Membrane</keyword>
<feature type="transmembrane region" description="Helical" evidence="5">
    <location>
        <begin position="131"/>
        <end position="156"/>
    </location>
</feature>
<feature type="transmembrane region" description="Helical" evidence="5">
    <location>
        <begin position="36"/>
        <end position="58"/>
    </location>
</feature>
<reference evidence="8" key="1">
    <citation type="submission" date="2016-10" db="EMBL/GenBank/DDBJ databases">
        <authorList>
            <person name="Varghese N."/>
            <person name="Submissions S."/>
        </authorList>
    </citation>
    <scope>NUCLEOTIDE SEQUENCE [LARGE SCALE GENOMIC DNA]</scope>
    <source>
        <strain evidence="8">CGMCC 1.8895</strain>
    </source>
</reference>
<feature type="transmembrane region" description="Helical" evidence="5">
    <location>
        <begin position="94"/>
        <end position="111"/>
    </location>
</feature>
<dbReference type="PANTHER" id="PTHR30071:SF15">
    <property type="entry name" value="PROTEIN HEMX"/>
    <property type="match status" value="1"/>
</dbReference>
<dbReference type="GO" id="GO:0017004">
    <property type="term" value="P:cytochrome complex assembly"/>
    <property type="evidence" value="ECO:0007669"/>
    <property type="project" value="InterPro"/>
</dbReference>
<dbReference type="Proteomes" id="UP000199008">
    <property type="component" value="Unassembled WGS sequence"/>
</dbReference>
<dbReference type="InterPro" id="IPR045062">
    <property type="entry name" value="Cyt_c_biogenesis_CcsA/CcmC"/>
</dbReference>
<organism evidence="7 8">
    <name type="scientific">Lacicoccus qingdaonensis</name>
    <dbReference type="NCBI Taxonomy" id="576118"/>
    <lineage>
        <taxon>Bacteria</taxon>
        <taxon>Bacillati</taxon>
        <taxon>Bacillota</taxon>
        <taxon>Bacilli</taxon>
        <taxon>Bacillales</taxon>
        <taxon>Salinicoccaceae</taxon>
        <taxon>Lacicoccus</taxon>
    </lineage>
</organism>
<feature type="domain" description="Cytochrome c assembly protein" evidence="6">
    <location>
        <begin position="66"/>
        <end position="264"/>
    </location>
</feature>
<feature type="transmembrane region" description="Helical" evidence="5">
    <location>
        <begin position="6"/>
        <end position="24"/>
    </location>
</feature>
<evidence type="ECO:0000256" key="1">
    <source>
        <dbReference type="ARBA" id="ARBA00004141"/>
    </source>
</evidence>
<evidence type="ECO:0000313" key="7">
    <source>
        <dbReference type="EMBL" id="SDL02896.1"/>
    </source>
</evidence>